<dbReference type="InterPro" id="IPR000719">
    <property type="entry name" value="Prot_kinase_dom"/>
</dbReference>
<evidence type="ECO:0000313" key="7">
    <source>
        <dbReference type="EMBL" id="PSB00730.1"/>
    </source>
</evidence>
<dbReference type="GO" id="GO:0004674">
    <property type="term" value="F:protein serine/threonine kinase activity"/>
    <property type="evidence" value="ECO:0007669"/>
    <property type="project" value="UniProtKB-KW"/>
</dbReference>
<dbReference type="GO" id="GO:0005776">
    <property type="term" value="C:autophagosome"/>
    <property type="evidence" value="ECO:0007669"/>
    <property type="project" value="TreeGrafter"/>
</dbReference>
<dbReference type="AlphaFoldDB" id="A0A2T1BXJ4"/>
<organism evidence="7 8">
    <name type="scientific">Merismopedia glauca CCAP 1448/3</name>
    <dbReference type="NCBI Taxonomy" id="1296344"/>
    <lineage>
        <taxon>Bacteria</taxon>
        <taxon>Bacillati</taxon>
        <taxon>Cyanobacteriota</taxon>
        <taxon>Cyanophyceae</taxon>
        <taxon>Synechococcales</taxon>
        <taxon>Merismopediaceae</taxon>
        <taxon>Merismopedia</taxon>
    </lineage>
</organism>
<feature type="domain" description="Protein kinase" evidence="6">
    <location>
        <begin position="11"/>
        <end position="261"/>
    </location>
</feature>
<accession>A0A2T1BXJ4</accession>
<keyword evidence="8" id="KW-1185">Reference proteome</keyword>
<dbReference type="PANTHER" id="PTHR24348">
    <property type="entry name" value="SERINE/THREONINE-PROTEIN KINASE UNC-51-RELATED"/>
    <property type="match status" value="1"/>
</dbReference>
<dbReference type="InterPro" id="IPR017441">
    <property type="entry name" value="Protein_kinase_ATP_BS"/>
</dbReference>
<dbReference type="Pfam" id="PF00069">
    <property type="entry name" value="Pkinase"/>
    <property type="match status" value="1"/>
</dbReference>
<dbReference type="RefSeq" id="WP_106291402.1">
    <property type="nucleotide sequence ID" value="NZ_PVWJ01000166.1"/>
</dbReference>
<evidence type="ECO:0000256" key="1">
    <source>
        <dbReference type="ARBA" id="ARBA00022679"/>
    </source>
</evidence>
<keyword evidence="3 7" id="KW-0418">Kinase</keyword>
<gene>
    <name evidence="7" type="ORF">C7B64_21940</name>
</gene>
<evidence type="ECO:0000256" key="4">
    <source>
        <dbReference type="ARBA" id="ARBA00022840"/>
    </source>
</evidence>
<evidence type="ECO:0000259" key="6">
    <source>
        <dbReference type="PROSITE" id="PS50011"/>
    </source>
</evidence>
<dbReference type="PROSITE" id="PS50011">
    <property type="entry name" value="PROTEIN_KINASE_DOM"/>
    <property type="match status" value="1"/>
</dbReference>
<dbReference type="CDD" id="cd14014">
    <property type="entry name" value="STKc_PknB_like"/>
    <property type="match status" value="1"/>
</dbReference>
<dbReference type="GO" id="GO:0042594">
    <property type="term" value="P:response to starvation"/>
    <property type="evidence" value="ECO:0007669"/>
    <property type="project" value="TreeGrafter"/>
</dbReference>
<evidence type="ECO:0000256" key="2">
    <source>
        <dbReference type="ARBA" id="ARBA00022741"/>
    </source>
</evidence>
<dbReference type="SUPFAM" id="SSF56112">
    <property type="entry name" value="Protein kinase-like (PK-like)"/>
    <property type="match status" value="1"/>
</dbReference>
<dbReference type="GO" id="GO:0005829">
    <property type="term" value="C:cytosol"/>
    <property type="evidence" value="ECO:0007669"/>
    <property type="project" value="TreeGrafter"/>
</dbReference>
<reference evidence="7 8" key="2">
    <citation type="submission" date="2018-03" db="EMBL/GenBank/DDBJ databases">
        <title>The ancient ancestry and fast evolution of plastids.</title>
        <authorList>
            <person name="Moore K.R."/>
            <person name="Magnabosco C."/>
            <person name="Momper L."/>
            <person name="Gold D.A."/>
            <person name="Bosak T."/>
            <person name="Fournier G.P."/>
        </authorList>
    </citation>
    <scope>NUCLEOTIDE SEQUENCE [LARGE SCALE GENOMIC DNA]</scope>
    <source>
        <strain evidence="7 8">CCAP 1448/3</strain>
    </source>
</reference>
<dbReference type="PROSITE" id="PS00108">
    <property type="entry name" value="PROTEIN_KINASE_ST"/>
    <property type="match status" value="1"/>
</dbReference>
<keyword evidence="2 5" id="KW-0547">Nucleotide-binding</keyword>
<evidence type="ECO:0000313" key="8">
    <source>
        <dbReference type="Proteomes" id="UP000238762"/>
    </source>
</evidence>
<comment type="caution">
    <text evidence="7">The sequence shown here is derived from an EMBL/GenBank/DDBJ whole genome shotgun (WGS) entry which is preliminary data.</text>
</comment>
<keyword evidence="4 5" id="KW-0067">ATP-binding</keyword>
<reference evidence="7 8" key="1">
    <citation type="submission" date="2018-02" db="EMBL/GenBank/DDBJ databases">
        <authorList>
            <person name="Cohen D.B."/>
            <person name="Kent A.D."/>
        </authorList>
    </citation>
    <scope>NUCLEOTIDE SEQUENCE [LARGE SCALE GENOMIC DNA]</scope>
    <source>
        <strain evidence="7 8">CCAP 1448/3</strain>
    </source>
</reference>
<sequence>MEVPQIIVSQYQITKLLGQGQFGKVFRAVDINTGNIVALKEIEYHKFPTHKFLREVHFLVSLQHPNIVTCQGIKHTKFARYIVMDYCEGGNLREWLDAQEKLSLEQALEVTSNILSGLEYAHSKGIVHCDLKPENILLSQDNLRQKSMISDFGIARLIHDEKTELMGVTGSPAYMAPERYYGKYSPTSDLYAVGVMLFEMIVGDRPFSGLPGKLMVAHLNQPVEVPSTVPFLIKKIITKALQKLPQKRFPSATEMLESIALAAKLEKSAISVSDELPLRAIDLDTLF</sequence>
<dbReference type="PIRSF" id="PIRSF000654">
    <property type="entry name" value="Integrin-linked_kinase"/>
    <property type="match status" value="1"/>
</dbReference>
<keyword evidence="7" id="KW-0723">Serine/threonine-protein kinase</keyword>
<name>A0A2T1BXJ4_9CYAN</name>
<dbReference type="InterPro" id="IPR008271">
    <property type="entry name" value="Ser/Thr_kinase_AS"/>
</dbReference>
<dbReference type="GO" id="GO:0005524">
    <property type="term" value="F:ATP binding"/>
    <property type="evidence" value="ECO:0007669"/>
    <property type="project" value="UniProtKB-UniRule"/>
</dbReference>
<dbReference type="InterPro" id="IPR011009">
    <property type="entry name" value="Kinase-like_dom_sf"/>
</dbReference>
<dbReference type="Proteomes" id="UP000238762">
    <property type="component" value="Unassembled WGS sequence"/>
</dbReference>
<protein>
    <submittedName>
        <fullName evidence="7">Serine/threonine protein kinase</fullName>
    </submittedName>
</protein>
<evidence type="ECO:0000256" key="3">
    <source>
        <dbReference type="ARBA" id="ARBA00022777"/>
    </source>
</evidence>
<dbReference type="EMBL" id="PVWJ01000166">
    <property type="protein sequence ID" value="PSB00730.1"/>
    <property type="molecule type" value="Genomic_DNA"/>
</dbReference>
<dbReference type="PROSITE" id="PS00107">
    <property type="entry name" value="PROTEIN_KINASE_ATP"/>
    <property type="match status" value="1"/>
</dbReference>
<proteinExistence type="predicted"/>
<dbReference type="SMART" id="SM00220">
    <property type="entry name" value="S_TKc"/>
    <property type="match status" value="1"/>
</dbReference>
<feature type="binding site" evidence="5">
    <location>
        <position position="40"/>
    </location>
    <ligand>
        <name>ATP</name>
        <dbReference type="ChEBI" id="CHEBI:30616"/>
    </ligand>
</feature>
<evidence type="ECO:0000256" key="5">
    <source>
        <dbReference type="PROSITE-ProRule" id="PRU10141"/>
    </source>
</evidence>
<dbReference type="PANTHER" id="PTHR24348:SF22">
    <property type="entry name" value="NON-SPECIFIC SERINE_THREONINE PROTEIN KINASE"/>
    <property type="match status" value="1"/>
</dbReference>
<dbReference type="GO" id="GO:0034045">
    <property type="term" value="C:phagophore assembly site membrane"/>
    <property type="evidence" value="ECO:0007669"/>
    <property type="project" value="TreeGrafter"/>
</dbReference>
<keyword evidence="1" id="KW-0808">Transferase</keyword>
<dbReference type="OrthoDB" id="9788659at2"/>
<dbReference type="Gene3D" id="1.10.510.10">
    <property type="entry name" value="Transferase(Phosphotransferase) domain 1"/>
    <property type="match status" value="1"/>
</dbReference>
<dbReference type="InterPro" id="IPR045269">
    <property type="entry name" value="Atg1-like"/>
</dbReference>